<dbReference type="SUPFAM" id="SSF52540">
    <property type="entry name" value="P-loop containing nucleoside triphosphate hydrolases"/>
    <property type="match status" value="1"/>
</dbReference>
<dbReference type="InterPro" id="IPR027417">
    <property type="entry name" value="P-loop_NTPase"/>
</dbReference>
<dbReference type="Pfam" id="PF12775">
    <property type="entry name" value="AAA_7"/>
    <property type="match status" value="1"/>
</dbReference>
<feature type="non-terminal residue" evidence="1">
    <location>
        <position position="1854"/>
    </location>
</feature>
<dbReference type="GO" id="GO:0004842">
    <property type="term" value="F:ubiquitin-protein transferase activity"/>
    <property type="evidence" value="ECO:0007669"/>
    <property type="project" value="InterPro"/>
</dbReference>
<organism evidence="1 2">
    <name type="scientific">Rotaria magnacalcarata</name>
    <dbReference type="NCBI Taxonomy" id="392030"/>
    <lineage>
        <taxon>Eukaryota</taxon>
        <taxon>Metazoa</taxon>
        <taxon>Spiralia</taxon>
        <taxon>Gnathifera</taxon>
        <taxon>Rotifera</taxon>
        <taxon>Eurotatoria</taxon>
        <taxon>Bdelloidea</taxon>
        <taxon>Philodinida</taxon>
        <taxon>Philodinidae</taxon>
        <taxon>Rotaria</taxon>
    </lineage>
</organism>
<sequence>MSTPYPIEPDNHMKNLEVISSDEAESEHLSDYETENEVQDAGVSRISIATGSAISSGFGMQCSVTLYMLRQAEPNHKWQIQVVFGKKIKFDFNSAEALNYHEVSVNKNETVPMLYQLKLSYVYNDKGQVGIYHDGKYCITSSYKFRISEPGRTHTSHYDVNSLHDLMINPSVSNQFLFGVRFKGGIISLKAAPGSSISLWDSLPIFTYYLLRTQSYDKCDALFDQFKIIEESSGPVMSSNCLERFLSMCLKYLSTIEDVLNQDLNALKVLIQMIALIPISKQNIMFDENASGFVSVILKIISGKINNLMVIINKNDWISFHKGLTLLICIKILREKDKNDTDNTIDLLSRISEKEQQEGAALQLLKLFKLLDRRLPGNKMMELYKLMNPKDLSLEYLEPTVSWETYIYGLTHIVDNCEYCMNDLEDLIKDQLCRFLKVNYFPMLLPDVAWILTYLKLQTNSKSTQIIQRIFQKSDSLQISIEQYLDSRSYSISSNEFPLVRDILIRSYNSTLMHNINRPEYLLRMLTYRKEHKTDYFIAWFKCFLCETDENWIKYQDLIRSWTDRFVRDQTILSEIIKKVDSLIDLWISVAPNNNQRSDFFVTHIVTQCFSQENVNHLLKNALHTVNNEKFLEAFKKEYEKEKLANAKGRLRNLKDPTNPLFQLMNIAEEHKRQNKIVEDLIILAASMIEVGDSELLNDTFNNPSRSTFVYLILFDKSLSSLSIHKIIINRLSQQWTKWEQGTLLASDIRIWENFPKEQKAIFHEIWSLVAKETEKTVDIDLVFDVSCKALKAKLETNDKIITCLNTYCQEATDKQEYDDLVKYWHECFEIESIGLIDTPPALSNIVEFAEELNPYAASIAWKTYLDQQTAASRNNRSLERNPIERQLREELDNDTSRQEEEFSTDVIQESINNKVKMESIAILKEAKEILKQFKQILQHICERGRRIPIENILRLFPDINQAQNDLETLAPLLIKDILPLLRSITSFWKDRIRIRSICTGIMNLSSKISVDIDPSFLRSLNSIDQRVLSEQCSSIYEQYLEDFERKCSANVLTLFSFYGSSQDLFEFLDSLAADDVYNLQEAVNDWDETLVNTKTIFDFSTVKNFLDRAYASISEKQKQLNLTSLSFDRIIGCFEDILTNKEFNDLAKCLQSSALSLASIKRIHLELTDKEQSKRRRIADILQSSNIEFVRIGHHEVAFDIYITLQNHQEQQQKQTTMNEEQKIQNITFADISELRDRARLLEYSSNTQESDKNQHDVDKLRHFIQFVSVVETTLETLTNLYRAGYPLVSTNEGILRAILSLFQKTNTPPHIRHLFYCTTQTNWIQIRAFIYRCFYSKSFHQLIRPELLSQSIQDQFVCLLRSLIKEKPDQYFRIGIITTTNIRNQQLINGLRSMRIVDILRDQNLLNRADFEKLIQDMNKNCTLVTSRISGLGKSTFIRKAIETSNVKYVKFPIYGDFDIDTLAERLRSKYSQLETGAIHLDIGTTANSQQLNEVLYCLLLFRNFRFGQVAVSIPTTTMIYIEFDASPDANFSQLPLFQYITPSAVVEKVDWTTLNIEYGRNCRFLLPYFIEPQLRMDLAQALLQSSNLFTSLSVENVRKQQRSATSGEPMTFSDAIVQWDKIQPFTLAFTASNDPLFIYKKPTDVPQALVKYFKLYYDACGQSSVGLSTMFPDYNKLIHSDFFVKSASLSYKYFNKSICPKCFGQYDLKQVKCDKCASKDLLIRPKSFDSKDIEIFQRDIAKRLQDDYVLTSDNFIKMLLIYLRVQCGIPVLIMGETGCGKTSLIKFLCQKILDEDLEIFRIHAGVTADIIINKMNAYIKKVQAYTDEEKRLWIFFDEFNTTTNIGLLKEI</sequence>
<name>A0A816U3P2_9BILA</name>
<gene>
    <name evidence="1" type="ORF">WKI299_LOCUS20928</name>
</gene>
<dbReference type="CDD" id="cd00009">
    <property type="entry name" value="AAA"/>
    <property type="match status" value="1"/>
</dbReference>
<evidence type="ECO:0000313" key="2">
    <source>
        <dbReference type="Proteomes" id="UP000663856"/>
    </source>
</evidence>
<dbReference type="EMBL" id="CAJNRF010008734">
    <property type="protein sequence ID" value="CAF2104358.1"/>
    <property type="molecule type" value="Genomic_DNA"/>
</dbReference>
<accession>A0A816U3P2</accession>
<dbReference type="PANTHER" id="PTHR22605">
    <property type="entry name" value="RZ-TYPE DOMAIN-CONTAINING PROTEIN"/>
    <property type="match status" value="1"/>
</dbReference>
<evidence type="ECO:0000313" key="1">
    <source>
        <dbReference type="EMBL" id="CAF2104358.1"/>
    </source>
</evidence>
<dbReference type="Gene3D" id="3.40.50.300">
    <property type="entry name" value="P-loop containing nucleotide triphosphate hydrolases"/>
    <property type="match status" value="1"/>
</dbReference>
<dbReference type="InterPro" id="IPR031248">
    <property type="entry name" value="RNF213"/>
</dbReference>
<dbReference type="Proteomes" id="UP000663856">
    <property type="component" value="Unassembled WGS sequence"/>
</dbReference>
<comment type="caution">
    <text evidence="1">The sequence shown here is derived from an EMBL/GenBank/DDBJ whole genome shotgun (WGS) entry which is preliminary data.</text>
</comment>
<protein>
    <submittedName>
        <fullName evidence="1">Uncharacterized protein</fullName>
    </submittedName>
</protein>
<feature type="non-terminal residue" evidence="1">
    <location>
        <position position="1"/>
    </location>
</feature>
<dbReference type="GO" id="GO:0016887">
    <property type="term" value="F:ATP hydrolysis activity"/>
    <property type="evidence" value="ECO:0007669"/>
    <property type="project" value="InterPro"/>
</dbReference>
<reference evidence="1" key="1">
    <citation type="submission" date="2021-02" db="EMBL/GenBank/DDBJ databases">
        <authorList>
            <person name="Nowell W R."/>
        </authorList>
    </citation>
    <scope>NUCLEOTIDE SEQUENCE</scope>
</reference>
<dbReference type="PANTHER" id="PTHR22605:SF1">
    <property type="entry name" value="RZ-TYPE DOMAIN-CONTAINING PROTEIN"/>
    <property type="match status" value="1"/>
</dbReference>
<proteinExistence type="predicted"/>